<evidence type="ECO:0000313" key="2">
    <source>
        <dbReference type="EMBL" id="AAG22481.1"/>
    </source>
</evidence>
<reference evidence="3" key="3">
    <citation type="submission" date="2003-01" db="EMBL/GenBank/DDBJ databases">
        <authorList>
            <person name="Genoscope"/>
        </authorList>
    </citation>
    <scope>NUCLEOTIDE SEQUENCE</scope>
    <source>
        <tissue evidence="3">Placenta</tissue>
    </source>
</reference>
<dbReference type="EMBL" id="AF193053">
    <property type="protein sequence ID" value="AAG22481.1"/>
    <property type="molecule type" value="mRNA"/>
</dbReference>
<evidence type="ECO:0000256" key="1">
    <source>
        <dbReference type="SAM" id="MobiDB-lite"/>
    </source>
</evidence>
<proteinExistence type="evidence at transcript level"/>
<sequence length="109" mass="12068">MRAAHPGLTLLQLIHKQKGGYTESQRPMGRDQHSTESIRSNSKLFIMNTECGQTHDCACPRRFAEGNCFLTPSSLRLSIGTSRECSLASLLWTEQLTPSSTSLHTISFA</sequence>
<dbReference type="EMBL" id="BX161426">
    <property type="protein sequence ID" value="CAD61899.1"/>
    <property type="molecule type" value="mRNA"/>
</dbReference>
<accession>Q8WYG5</accession>
<reference evidence="3" key="2">
    <citation type="submission" date="2003-01" db="EMBL/GenBank/DDBJ databases">
        <title>Full-length cDNA libraries and normalization.</title>
        <authorList>
            <person name="Li W.B."/>
            <person name="Gruber C."/>
            <person name="Jessee J."/>
            <person name="Polayes D."/>
        </authorList>
    </citation>
    <scope>NUCLEOTIDE SEQUENCE</scope>
    <source>
        <tissue evidence="3">Placenta</tissue>
    </source>
</reference>
<protein>
    <submittedName>
        <fullName evidence="3">Full-length cDNA clone CS0DI003YO02 of Placenta of Homo sapiens (human)</fullName>
    </submittedName>
</protein>
<feature type="region of interest" description="Disordered" evidence="1">
    <location>
        <begin position="17"/>
        <end position="37"/>
    </location>
</feature>
<gene>
    <name evidence="2" type="primary">PP3227</name>
</gene>
<dbReference type="AlphaFoldDB" id="Q8WYG5"/>
<organism evidence="2">
    <name type="scientific">Homo sapiens</name>
    <name type="common">Human</name>
    <dbReference type="NCBI Taxonomy" id="9606"/>
    <lineage>
        <taxon>Eukaryota</taxon>
        <taxon>Metazoa</taxon>
        <taxon>Chordata</taxon>
        <taxon>Craniata</taxon>
        <taxon>Vertebrata</taxon>
        <taxon>Euteleostomi</taxon>
        <taxon>Mammalia</taxon>
        <taxon>Eutheria</taxon>
        <taxon>Euarchontoglires</taxon>
        <taxon>Primates</taxon>
        <taxon>Haplorrhini</taxon>
        <taxon>Catarrhini</taxon>
        <taxon>Hominidae</taxon>
        <taxon>Homo</taxon>
    </lineage>
</organism>
<reference evidence="2" key="1">
    <citation type="submission" date="1999-10" db="EMBL/GenBank/DDBJ databases">
        <title>Novel human cDNA clones with function of inhibiting cancer cell growth.</title>
        <authorList>
            <person name="Gu J.R."/>
            <person name="Wan D.F."/>
            <person name="Zhao X.T."/>
            <person name="Zhou X.M."/>
            <person name="Jiang H.Q."/>
            <person name="Zhang P.P."/>
            <person name="Qin W.X."/>
            <person name="Huang Y."/>
            <person name="Qiu X.K."/>
            <person name="Qian L.F."/>
            <person name="He L.P."/>
            <person name="Li H.N."/>
            <person name="Yu Y."/>
            <person name="Yu J."/>
            <person name="Han L.H."/>
        </authorList>
    </citation>
    <scope>NUCLEOTIDE SEQUENCE</scope>
</reference>
<name>Q8WYG5_HUMAN</name>
<evidence type="ECO:0000313" key="3">
    <source>
        <dbReference type="EMBL" id="CAD61899.1"/>
    </source>
</evidence>